<evidence type="ECO:0000313" key="3">
    <source>
        <dbReference type="Proteomes" id="UP001266305"/>
    </source>
</evidence>
<sequence>MPSSPANAPSLVRKLSDSSPGPTPTERADQPGSRTQGQPRGERINPGQPGATTHTTERGQVGPEGEDMMLLAVLSISPIVYHLSEENTSLSRLPAASSPARPGLRSREQWPPHWCRHCRLQTAHSSPRAPPWTLTLPQMHRRLACWAPGPNLAATSLCFFKKKQIPSFSCAYTTACVLTAAAVQLELIT</sequence>
<reference evidence="2 3" key="1">
    <citation type="submission" date="2023-05" db="EMBL/GenBank/DDBJ databases">
        <title>B98-5 Cell Line De Novo Hybrid Assembly: An Optical Mapping Approach.</title>
        <authorList>
            <person name="Kananen K."/>
            <person name="Auerbach J.A."/>
            <person name="Kautto E."/>
            <person name="Blachly J.S."/>
        </authorList>
    </citation>
    <scope>NUCLEOTIDE SEQUENCE [LARGE SCALE GENOMIC DNA]</scope>
    <source>
        <strain evidence="2">B95-8</strain>
        <tissue evidence="2">Cell line</tissue>
    </source>
</reference>
<gene>
    <name evidence="2" type="ORF">P7K49_023482</name>
</gene>
<evidence type="ECO:0000313" key="2">
    <source>
        <dbReference type="EMBL" id="KAK2098031.1"/>
    </source>
</evidence>
<proteinExistence type="predicted"/>
<keyword evidence="3" id="KW-1185">Reference proteome</keyword>
<evidence type="ECO:0000256" key="1">
    <source>
        <dbReference type="SAM" id="MobiDB-lite"/>
    </source>
</evidence>
<dbReference type="EMBL" id="JASSZA010000011">
    <property type="protein sequence ID" value="KAK2098031.1"/>
    <property type="molecule type" value="Genomic_DNA"/>
</dbReference>
<organism evidence="2 3">
    <name type="scientific">Saguinus oedipus</name>
    <name type="common">Cotton-top tamarin</name>
    <name type="synonym">Oedipomidas oedipus</name>
    <dbReference type="NCBI Taxonomy" id="9490"/>
    <lineage>
        <taxon>Eukaryota</taxon>
        <taxon>Metazoa</taxon>
        <taxon>Chordata</taxon>
        <taxon>Craniata</taxon>
        <taxon>Vertebrata</taxon>
        <taxon>Euteleostomi</taxon>
        <taxon>Mammalia</taxon>
        <taxon>Eutheria</taxon>
        <taxon>Euarchontoglires</taxon>
        <taxon>Primates</taxon>
        <taxon>Haplorrhini</taxon>
        <taxon>Platyrrhini</taxon>
        <taxon>Cebidae</taxon>
        <taxon>Callitrichinae</taxon>
        <taxon>Saguinus</taxon>
    </lineage>
</organism>
<protein>
    <submittedName>
        <fullName evidence="2">Uncharacterized protein</fullName>
    </submittedName>
</protein>
<dbReference type="Proteomes" id="UP001266305">
    <property type="component" value="Unassembled WGS sequence"/>
</dbReference>
<name>A0ABQ9UMF6_SAGOE</name>
<feature type="region of interest" description="Disordered" evidence="1">
    <location>
        <begin position="1"/>
        <end position="63"/>
    </location>
</feature>
<comment type="caution">
    <text evidence="2">The sequence shown here is derived from an EMBL/GenBank/DDBJ whole genome shotgun (WGS) entry which is preliminary data.</text>
</comment>
<accession>A0ABQ9UMF6</accession>
<feature type="non-terminal residue" evidence="2">
    <location>
        <position position="189"/>
    </location>
</feature>